<evidence type="ECO:0000313" key="1">
    <source>
        <dbReference type="EMBL" id="KAI5669429.1"/>
    </source>
</evidence>
<keyword evidence="2" id="KW-1185">Reference proteome</keyword>
<dbReference type="Proteomes" id="UP001060085">
    <property type="component" value="Linkage Group LG04"/>
</dbReference>
<dbReference type="EMBL" id="CM044704">
    <property type="protein sequence ID" value="KAI5669429.1"/>
    <property type="molecule type" value="Genomic_DNA"/>
</dbReference>
<reference evidence="2" key="1">
    <citation type="journal article" date="2023" name="Nat. Plants">
        <title>Single-cell RNA sequencing provides a high-resolution roadmap for understanding the multicellular compartmentation of specialized metabolism.</title>
        <authorList>
            <person name="Sun S."/>
            <person name="Shen X."/>
            <person name="Li Y."/>
            <person name="Li Y."/>
            <person name="Wang S."/>
            <person name="Li R."/>
            <person name="Zhang H."/>
            <person name="Shen G."/>
            <person name="Guo B."/>
            <person name="Wei J."/>
            <person name="Xu J."/>
            <person name="St-Pierre B."/>
            <person name="Chen S."/>
            <person name="Sun C."/>
        </authorList>
    </citation>
    <scope>NUCLEOTIDE SEQUENCE [LARGE SCALE GENOMIC DNA]</scope>
</reference>
<organism evidence="1 2">
    <name type="scientific">Catharanthus roseus</name>
    <name type="common">Madagascar periwinkle</name>
    <name type="synonym">Vinca rosea</name>
    <dbReference type="NCBI Taxonomy" id="4058"/>
    <lineage>
        <taxon>Eukaryota</taxon>
        <taxon>Viridiplantae</taxon>
        <taxon>Streptophyta</taxon>
        <taxon>Embryophyta</taxon>
        <taxon>Tracheophyta</taxon>
        <taxon>Spermatophyta</taxon>
        <taxon>Magnoliopsida</taxon>
        <taxon>eudicotyledons</taxon>
        <taxon>Gunneridae</taxon>
        <taxon>Pentapetalae</taxon>
        <taxon>asterids</taxon>
        <taxon>lamiids</taxon>
        <taxon>Gentianales</taxon>
        <taxon>Apocynaceae</taxon>
        <taxon>Rauvolfioideae</taxon>
        <taxon>Vinceae</taxon>
        <taxon>Catharanthinae</taxon>
        <taxon>Catharanthus</taxon>
    </lineage>
</organism>
<sequence>MWKRLVHKIPKKSFRKYKRLASQNCQSSFNSSCNCNSASIEVETTSNRASFATNYGRSNIGIEPLVPFKDVVTDCEKMTLFISKLSLCCTIFDFTNASINASEKELKRVILLELIEFVSSHSSSYSEQAILAVCKMCSMNLFRDFPPYISTCIPTPIDDDDEDHEPRYDPSWPHLQLVYDLLLKFVTSSSLETRLAKKYIDYTFLLRLFELFDSGDPRERECLKILLHKIYGKFTIHRSFIRKNISYIFYDYMLDIEKHNGITELLEILGSVIAGFALPLKQEFKVILCRVLIPMHKPKSLGVYSQQLTYCITQYIEKEPKLASRVISGMLKFWPKTSSRKEVMFLNELEEILEVIQMAEFQKVMIPLFQRIGFCIKSCSFQVAERAMVLWNNDKIVNLVEENRHIILPIVFPALEHNLQCHWNQVVLNLTYDVRKTFQKMDSSLFNTCHSHYEKEQEKLTLAIRKQGEGGGEHIENCINLRPIIKGTVLLLTPLTTSFLC</sequence>
<gene>
    <name evidence="1" type="ORF">M9H77_19282</name>
</gene>
<comment type="caution">
    <text evidence="1">The sequence shown here is derived from an EMBL/GenBank/DDBJ whole genome shotgun (WGS) entry which is preliminary data.</text>
</comment>
<name>A0ACC0B9Y2_CATRO</name>
<protein>
    <submittedName>
        <fullName evidence="1">Uncharacterized protein</fullName>
    </submittedName>
</protein>
<evidence type="ECO:0000313" key="2">
    <source>
        <dbReference type="Proteomes" id="UP001060085"/>
    </source>
</evidence>
<proteinExistence type="predicted"/>
<accession>A0ACC0B9Y2</accession>